<dbReference type="GO" id="GO:0071897">
    <property type="term" value="P:DNA biosynthetic process"/>
    <property type="evidence" value="ECO:0007669"/>
    <property type="project" value="UniProtKB-ARBA"/>
</dbReference>
<dbReference type="AlphaFoldDB" id="A0AAE1I1X3"/>
<name>A0AAE1I1X3_9NEOP</name>
<dbReference type="CDD" id="cd01647">
    <property type="entry name" value="RT_LTR"/>
    <property type="match status" value="1"/>
</dbReference>
<evidence type="ECO:0000313" key="3">
    <source>
        <dbReference type="Proteomes" id="UP001219518"/>
    </source>
</evidence>
<dbReference type="InterPro" id="IPR043128">
    <property type="entry name" value="Rev_trsase/Diguanyl_cyclase"/>
</dbReference>
<keyword evidence="3" id="KW-1185">Reference proteome</keyword>
<gene>
    <name evidence="2" type="ORF">KUF71_008973</name>
</gene>
<reference evidence="2" key="1">
    <citation type="submission" date="2021-07" db="EMBL/GenBank/DDBJ databases">
        <authorList>
            <person name="Catto M.A."/>
            <person name="Jacobson A."/>
            <person name="Kennedy G."/>
            <person name="Labadie P."/>
            <person name="Hunt B.G."/>
            <person name="Srinivasan R."/>
        </authorList>
    </citation>
    <scope>NUCLEOTIDE SEQUENCE</scope>
    <source>
        <strain evidence="2">PL_HMW_Pooled</strain>
        <tissue evidence="2">Head</tissue>
    </source>
</reference>
<dbReference type="Pfam" id="PF00078">
    <property type="entry name" value="RVT_1"/>
    <property type="match status" value="1"/>
</dbReference>
<dbReference type="InterPro" id="IPR000477">
    <property type="entry name" value="RT_dom"/>
</dbReference>
<dbReference type="InterPro" id="IPR043502">
    <property type="entry name" value="DNA/RNA_pol_sf"/>
</dbReference>
<dbReference type="Gene3D" id="3.10.10.10">
    <property type="entry name" value="HIV Type 1 Reverse Transcriptase, subunit A, domain 1"/>
    <property type="match status" value="1"/>
</dbReference>
<accession>A0AAE1I1X3</accession>
<dbReference type="Gene3D" id="3.30.70.270">
    <property type="match status" value="3"/>
</dbReference>
<dbReference type="InterPro" id="IPR050951">
    <property type="entry name" value="Retrovirus_Pol_polyprotein"/>
</dbReference>
<protein>
    <submittedName>
        <fullName evidence="2">Retrovirus-related Pol polyprotein from transposon opus</fullName>
    </submittedName>
</protein>
<dbReference type="PANTHER" id="PTHR37984">
    <property type="entry name" value="PROTEIN CBG26694"/>
    <property type="match status" value="1"/>
</dbReference>
<dbReference type="PANTHER" id="PTHR37984:SF5">
    <property type="entry name" value="PROTEIN NYNRIN-LIKE"/>
    <property type="match status" value="1"/>
</dbReference>
<sequence length="245" mass="28229">MLNLTIHEDYTIPFFLRDKTVEMLTQMEKDGVIERVHHPKCASPIWPIKKPDGGVRIVVDFSRSINSHLLVDHYPLPRTDDLLVFLSGSKFKRLVYGLASAAPLFQSAMDIILKDLRNVKAYIDNIIIKAESKEELLKLVYKVLQILQKHNVRVNFKKCQWFKTEVKYLGHIVDKIGVHTLPSKISAIFEAPAPNDVTELRAFLGVVRYYSRFVPRLSEILEPLDKRLGKVAWSWVKEAQMAFDS</sequence>
<evidence type="ECO:0000259" key="1">
    <source>
        <dbReference type="Pfam" id="PF00078"/>
    </source>
</evidence>
<feature type="domain" description="Reverse transcriptase" evidence="1">
    <location>
        <begin position="91"/>
        <end position="172"/>
    </location>
</feature>
<dbReference type="EMBL" id="JAHWGI010001430">
    <property type="protein sequence ID" value="KAK3931754.1"/>
    <property type="molecule type" value="Genomic_DNA"/>
</dbReference>
<comment type="caution">
    <text evidence="2">The sequence shown here is derived from an EMBL/GenBank/DDBJ whole genome shotgun (WGS) entry which is preliminary data.</text>
</comment>
<dbReference type="SUPFAM" id="SSF56672">
    <property type="entry name" value="DNA/RNA polymerases"/>
    <property type="match status" value="1"/>
</dbReference>
<dbReference type="FunFam" id="3.30.70.270:FF:000003">
    <property type="entry name" value="Transposon Ty3-G Gag-Pol polyprotein"/>
    <property type="match status" value="1"/>
</dbReference>
<reference evidence="2" key="2">
    <citation type="journal article" date="2023" name="BMC Genomics">
        <title>Pest status, molecular evolution, and epigenetic factors derived from the genome assembly of Frankliniella fusca, a thysanopteran phytovirus vector.</title>
        <authorList>
            <person name="Catto M.A."/>
            <person name="Labadie P.E."/>
            <person name="Jacobson A.L."/>
            <person name="Kennedy G.G."/>
            <person name="Srinivasan R."/>
            <person name="Hunt B.G."/>
        </authorList>
    </citation>
    <scope>NUCLEOTIDE SEQUENCE</scope>
    <source>
        <strain evidence="2">PL_HMW_Pooled</strain>
    </source>
</reference>
<dbReference type="Proteomes" id="UP001219518">
    <property type="component" value="Unassembled WGS sequence"/>
</dbReference>
<proteinExistence type="predicted"/>
<evidence type="ECO:0000313" key="2">
    <source>
        <dbReference type="EMBL" id="KAK3931754.1"/>
    </source>
</evidence>
<organism evidence="2 3">
    <name type="scientific">Frankliniella fusca</name>
    <dbReference type="NCBI Taxonomy" id="407009"/>
    <lineage>
        <taxon>Eukaryota</taxon>
        <taxon>Metazoa</taxon>
        <taxon>Ecdysozoa</taxon>
        <taxon>Arthropoda</taxon>
        <taxon>Hexapoda</taxon>
        <taxon>Insecta</taxon>
        <taxon>Pterygota</taxon>
        <taxon>Neoptera</taxon>
        <taxon>Paraneoptera</taxon>
        <taxon>Thysanoptera</taxon>
        <taxon>Terebrantia</taxon>
        <taxon>Thripoidea</taxon>
        <taxon>Thripidae</taxon>
        <taxon>Frankliniella</taxon>
    </lineage>
</organism>